<organism evidence="1 2">
    <name type="scientific">Ficus carica</name>
    <name type="common">Common fig</name>
    <dbReference type="NCBI Taxonomy" id="3494"/>
    <lineage>
        <taxon>Eukaryota</taxon>
        <taxon>Viridiplantae</taxon>
        <taxon>Streptophyta</taxon>
        <taxon>Embryophyta</taxon>
        <taxon>Tracheophyta</taxon>
        <taxon>Spermatophyta</taxon>
        <taxon>Magnoliopsida</taxon>
        <taxon>eudicotyledons</taxon>
        <taxon>Gunneridae</taxon>
        <taxon>Pentapetalae</taxon>
        <taxon>rosids</taxon>
        <taxon>fabids</taxon>
        <taxon>Rosales</taxon>
        <taxon>Moraceae</taxon>
        <taxon>Ficeae</taxon>
        <taxon>Ficus</taxon>
    </lineage>
</organism>
<dbReference type="EMBL" id="BTGU01000080">
    <property type="protein sequence ID" value="GMN58634.1"/>
    <property type="molecule type" value="Genomic_DNA"/>
</dbReference>
<evidence type="ECO:0000313" key="1">
    <source>
        <dbReference type="EMBL" id="GMN58634.1"/>
    </source>
</evidence>
<accession>A0AA88DPS0</accession>
<evidence type="ECO:0000313" key="2">
    <source>
        <dbReference type="Proteomes" id="UP001187192"/>
    </source>
</evidence>
<comment type="caution">
    <text evidence="1">The sequence shown here is derived from an EMBL/GenBank/DDBJ whole genome shotgun (WGS) entry which is preliminary data.</text>
</comment>
<gene>
    <name evidence="1" type="ORF">TIFTF001_027746</name>
</gene>
<dbReference type="Proteomes" id="UP001187192">
    <property type="component" value="Unassembled WGS sequence"/>
</dbReference>
<keyword evidence="2" id="KW-1185">Reference proteome</keyword>
<sequence length="81" mass="9485">MGPKHGAQPCFRRPSWKHKIPRRSWKTLVEALGFYDGLPRPSWKQSDSTTVFHLTIVESVIPRPFFINRRLKSRYIPIVAP</sequence>
<dbReference type="AlphaFoldDB" id="A0AA88DPS0"/>
<proteinExistence type="predicted"/>
<reference evidence="1" key="1">
    <citation type="submission" date="2023-07" db="EMBL/GenBank/DDBJ databases">
        <title>draft genome sequence of fig (Ficus carica).</title>
        <authorList>
            <person name="Takahashi T."/>
            <person name="Nishimura K."/>
        </authorList>
    </citation>
    <scope>NUCLEOTIDE SEQUENCE</scope>
</reference>
<protein>
    <submittedName>
        <fullName evidence="1">Uncharacterized protein</fullName>
    </submittedName>
</protein>
<name>A0AA88DPS0_FICCA</name>